<dbReference type="Proteomes" id="UP001153069">
    <property type="component" value="Unassembled WGS sequence"/>
</dbReference>
<evidence type="ECO:0000256" key="2">
    <source>
        <dbReference type="ARBA" id="ARBA00012483"/>
    </source>
</evidence>
<proteinExistence type="predicted"/>
<dbReference type="InterPro" id="IPR013083">
    <property type="entry name" value="Znf_RING/FYVE/PHD"/>
</dbReference>
<gene>
    <name evidence="11" type="ORF">SEMRO_12_G009280.1</name>
</gene>
<dbReference type="SUPFAM" id="SSF57850">
    <property type="entry name" value="RING/U-box"/>
    <property type="match status" value="1"/>
</dbReference>
<keyword evidence="4" id="KW-0479">Metal-binding</keyword>
<keyword evidence="12" id="KW-1185">Reference proteome</keyword>
<comment type="caution">
    <text evidence="11">The sequence shown here is derived from an EMBL/GenBank/DDBJ whole genome shotgun (WGS) entry which is preliminary data.</text>
</comment>
<dbReference type="Pfam" id="PF13639">
    <property type="entry name" value="zf-RING_2"/>
    <property type="match status" value="1"/>
</dbReference>
<evidence type="ECO:0000256" key="5">
    <source>
        <dbReference type="ARBA" id="ARBA00022771"/>
    </source>
</evidence>
<dbReference type="GO" id="GO:0061630">
    <property type="term" value="F:ubiquitin protein ligase activity"/>
    <property type="evidence" value="ECO:0007669"/>
    <property type="project" value="UniProtKB-EC"/>
</dbReference>
<evidence type="ECO:0000259" key="10">
    <source>
        <dbReference type="PROSITE" id="PS50089"/>
    </source>
</evidence>
<reference evidence="11" key="1">
    <citation type="submission" date="2020-06" db="EMBL/GenBank/DDBJ databases">
        <authorList>
            <consortium name="Plant Systems Biology data submission"/>
        </authorList>
    </citation>
    <scope>NUCLEOTIDE SEQUENCE</scope>
    <source>
        <strain evidence="11">D6</strain>
    </source>
</reference>
<keyword evidence="11" id="KW-0436">Ligase</keyword>
<dbReference type="InterPro" id="IPR001841">
    <property type="entry name" value="Znf_RING"/>
</dbReference>
<sequence length="199" mass="22018">MMLKQIGSSTRDRRRATAPQRLCCDAAQKQSMEPSILASHRRHSSDEVSSDRQAVLSAAAALSTANVPAALATPGSLRPRNLGSICEESKELDHFDDEDELSYEECLEISAALGDVKQEEWMLRAEDAINKLDVEIFSKETSSGKEEDCTCLVCIMNFEDNDVQRRLPCGHAFHICCADQWLLQNNACPCCRNPIAADL</sequence>
<keyword evidence="7" id="KW-0862">Zinc</keyword>
<feature type="region of interest" description="Disordered" evidence="9">
    <location>
        <begin position="1"/>
        <end position="20"/>
    </location>
</feature>
<name>A0A9N8DC27_9STRA</name>
<evidence type="ECO:0000313" key="12">
    <source>
        <dbReference type="Proteomes" id="UP001153069"/>
    </source>
</evidence>
<evidence type="ECO:0000256" key="8">
    <source>
        <dbReference type="PROSITE-ProRule" id="PRU00175"/>
    </source>
</evidence>
<dbReference type="GO" id="GO:0008270">
    <property type="term" value="F:zinc ion binding"/>
    <property type="evidence" value="ECO:0007669"/>
    <property type="project" value="UniProtKB-KW"/>
</dbReference>
<organism evidence="11 12">
    <name type="scientific">Seminavis robusta</name>
    <dbReference type="NCBI Taxonomy" id="568900"/>
    <lineage>
        <taxon>Eukaryota</taxon>
        <taxon>Sar</taxon>
        <taxon>Stramenopiles</taxon>
        <taxon>Ochrophyta</taxon>
        <taxon>Bacillariophyta</taxon>
        <taxon>Bacillariophyceae</taxon>
        <taxon>Bacillariophycidae</taxon>
        <taxon>Naviculales</taxon>
        <taxon>Naviculaceae</taxon>
        <taxon>Seminavis</taxon>
    </lineage>
</organism>
<dbReference type="PANTHER" id="PTHR22937">
    <property type="entry name" value="E3 UBIQUITIN-PROTEIN LIGASE RNF165"/>
    <property type="match status" value="1"/>
</dbReference>
<dbReference type="PANTHER" id="PTHR22937:SF65">
    <property type="entry name" value="E3 UBIQUITIN-PROTEIN LIGASE ARK2C"/>
    <property type="match status" value="1"/>
</dbReference>
<keyword evidence="5 8" id="KW-0863">Zinc-finger</keyword>
<evidence type="ECO:0000256" key="6">
    <source>
        <dbReference type="ARBA" id="ARBA00022786"/>
    </source>
</evidence>
<evidence type="ECO:0000256" key="1">
    <source>
        <dbReference type="ARBA" id="ARBA00000900"/>
    </source>
</evidence>
<dbReference type="GO" id="GO:0016874">
    <property type="term" value="F:ligase activity"/>
    <property type="evidence" value="ECO:0007669"/>
    <property type="project" value="UniProtKB-KW"/>
</dbReference>
<evidence type="ECO:0000313" key="11">
    <source>
        <dbReference type="EMBL" id="CAB9496969.1"/>
    </source>
</evidence>
<keyword evidence="6" id="KW-0833">Ubl conjugation pathway</keyword>
<dbReference type="EC" id="2.3.2.27" evidence="2"/>
<comment type="catalytic activity">
    <reaction evidence="1">
        <text>S-ubiquitinyl-[E2 ubiquitin-conjugating enzyme]-L-cysteine + [acceptor protein]-L-lysine = [E2 ubiquitin-conjugating enzyme]-L-cysteine + N(6)-ubiquitinyl-[acceptor protein]-L-lysine.</text>
        <dbReference type="EC" id="2.3.2.27"/>
    </reaction>
</comment>
<feature type="domain" description="RING-type" evidence="10">
    <location>
        <begin position="151"/>
        <end position="192"/>
    </location>
</feature>
<evidence type="ECO:0000256" key="9">
    <source>
        <dbReference type="SAM" id="MobiDB-lite"/>
    </source>
</evidence>
<dbReference type="PROSITE" id="PS50089">
    <property type="entry name" value="ZF_RING_2"/>
    <property type="match status" value="1"/>
</dbReference>
<dbReference type="Gene3D" id="3.30.40.10">
    <property type="entry name" value="Zinc/RING finger domain, C3HC4 (zinc finger)"/>
    <property type="match status" value="1"/>
</dbReference>
<evidence type="ECO:0000256" key="4">
    <source>
        <dbReference type="ARBA" id="ARBA00022723"/>
    </source>
</evidence>
<dbReference type="OrthoDB" id="9984778at2759"/>
<evidence type="ECO:0000256" key="3">
    <source>
        <dbReference type="ARBA" id="ARBA00022679"/>
    </source>
</evidence>
<dbReference type="EMBL" id="CAICTM010000012">
    <property type="protein sequence ID" value="CAB9496969.1"/>
    <property type="molecule type" value="Genomic_DNA"/>
</dbReference>
<dbReference type="InterPro" id="IPR045191">
    <property type="entry name" value="MBR1/2-like"/>
</dbReference>
<protein>
    <recommendedName>
        <fullName evidence="2">RING-type E3 ubiquitin transferase</fullName>
        <ecNumber evidence="2">2.3.2.27</ecNumber>
    </recommendedName>
</protein>
<keyword evidence="3" id="KW-0808">Transferase</keyword>
<dbReference type="AlphaFoldDB" id="A0A9N8DC27"/>
<evidence type="ECO:0000256" key="7">
    <source>
        <dbReference type="ARBA" id="ARBA00022833"/>
    </source>
</evidence>
<accession>A0A9N8DC27</accession>